<feature type="transmembrane region" description="Helical" evidence="6">
    <location>
        <begin position="103"/>
        <end position="127"/>
    </location>
</feature>
<dbReference type="OrthoDB" id="671687at2759"/>
<evidence type="ECO:0000313" key="8">
    <source>
        <dbReference type="EMBL" id="OMO64532.1"/>
    </source>
</evidence>
<comment type="similarity">
    <text evidence="2 6">Belongs to the drug/metabolite transporter (DMT) superfamily. Plant drug/metabolite exporter (P-DME) (TC 2.A.7.4) family.</text>
</comment>
<dbReference type="PANTHER" id="PTHR31218">
    <property type="entry name" value="WAT1-RELATED PROTEIN"/>
    <property type="match status" value="1"/>
</dbReference>
<evidence type="ECO:0000256" key="4">
    <source>
        <dbReference type="ARBA" id="ARBA00022989"/>
    </source>
</evidence>
<evidence type="ECO:0000256" key="3">
    <source>
        <dbReference type="ARBA" id="ARBA00022692"/>
    </source>
</evidence>
<accession>A0A1R3H2F6</accession>
<dbReference type="Proteomes" id="UP000187203">
    <property type="component" value="Unassembled WGS sequence"/>
</dbReference>
<evidence type="ECO:0000259" key="7">
    <source>
        <dbReference type="Pfam" id="PF00892"/>
    </source>
</evidence>
<dbReference type="EMBL" id="AWUE01020942">
    <property type="protein sequence ID" value="OMO64532.1"/>
    <property type="molecule type" value="Genomic_DNA"/>
</dbReference>
<protein>
    <recommendedName>
        <fullName evidence="6">WAT1-related protein</fullName>
    </recommendedName>
</protein>
<comment type="subcellular location">
    <subcellularLocation>
        <location evidence="1 6">Membrane</location>
        <topology evidence="1 6">Multi-pass membrane protein</topology>
    </subcellularLocation>
</comment>
<evidence type="ECO:0000256" key="2">
    <source>
        <dbReference type="ARBA" id="ARBA00007635"/>
    </source>
</evidence>
<dbReference type="AlphaFoldDB" id="A0A1R3H2F6"/>
<keyword evidence="3 6" id="KW-0812">Transmembrane</keyword>
<evidence type="ECO:0000256" key="6">
    <source>
        <dbReference type="RuleBase" id="RU363077"/>
    </source>
</evidence>
<name>A0A1R3H2F6_9ROSI</name>
<proteinExistence type="inferred from homology"/>
<organism evidence="8 9">
    <name type="scientific">Corchorus olitorius</name>
    <dbReference type="NCBI Taxonomy" id="93759"/>
    <lineage>
        <taxon>Eukaryota</taxon>
        <taxon>Viridiplantae</taxon>
        <taxon>Streptophyta</taxon>
        <taxon>Embryophyta</taxon>
        <taxon>Tracheophyta</taxon>
        <taxon>Spermatophyta</taxon>
        <taxon>Magnoliopsida</taxon>
        <taxon>eudicotyledons</taxon>
        <taxon>Gunneridae</taxon>
        <taxon>Pentapetalae</taxon>
        <taxon>rosids</taxon>
        <taxon>malvids</taxon>
        <taxon>Malvales</taxon>
        <taxon>Malvaceae</taxon>
        <taxon>Grewioideae</taxon>
        <taxon>Apeibeae</taxon>
        <taxon>Corchorus</taxon>
    </lineage>
</organism>
<feature type="domain" description="EamA" evidence="7">
    <location>
        <begin position="24"/>
        <end position="123"/>
    </location>
</feature>
<gene>
    <name evidence="8" type="ORF">COLO4_32022</name>
</gene>
<dbReference type="SUPFAM" id="SSF103481">
    <property type="entry name" value="Multidrug resistance efflux transporter EmrE"/>
    <property type="match status" value="1"/>
</dbReference>
<dbReference type="InterPro" id="IPR030184">
    <property type="entry name" value="WAT1-related"/>
</dbReference>
<evidence type="ECO:0000256" key="5">
    <source>
        <dbReference type="ARBA" id="ARBA00023136"/>
    </source>
</evidence>
<feature type="transmembrane region" description="Helical" evidence="6">
    <location>
        <begin position="75"/>
        <end position="97"/>
    </location>
</feature>
<keyword evidence="4 6" id="KW-1133">Transmembrane helix</keyword>
<dbReference type="Pfam" id="PF00892">
    <property type="entry name" value="EamA"/>
    <property type="match status" value="1"/>
</dbReference>
<evidence type="ECO:0000256" key="1">
    <source>
        <dbReference type="ARBA" id="ARBA00004141"/>
    </source>
</evidence>
<dbReference type="STRING" id="93759.A0A1R3H2F6"/>
<feature type="transmembrane region" description="Helical" evidence="6">
    <location>
        <begin position="12"/>
        <end position="34"/>
    </location>
</feature>
<evidence type="ECO:0000313" key="9">
    <source>
        <dbReference type="Proteomes" id="UP000187203"/>
    </source>
</evidence>
<sequence>MARRYCYKDVLPFTAMATIICANIGLNVLFKAATLKGMSYYIFITYSHAIGTLLLLPISFMFPRTAVLSPLKLHIFFRLFLLGLLGFLAQICAYKGIEYSSPTLASAISNLSPAFTFILAVIFRYLLSSPSSSSFYMEEKSEIGMVQQEQGALSQEALFDSAVESTIKELLSLNLANIGSAMFKIQARILDIDTLDGWYYPSCPICTTSMTPELDAFYCKEHQRQPPHLMMKLSLYIGDNTAKTKAIIFGTLAEKMTNISVVGMPILGDISSVRIPNIVETILNKEYNFVVGLSDQAFRQELLNYKIFAYKAINETQPNTSSD</sequence>
<dbReference type="InterPro" id="IPR037185">
    <property type="entry name" value="EmrE-like"/>
</dbReference>
<dbReference type="InterPro" id="IPR000620">
    <property type="entry name" value="EamA_dom"/>
</dbReference>
<dbReference type="Gene3D" id="2.40.50.140">
    <property type="entry name" value="Nucleic acid-binding proteins"/>
    <property type="match status" value="1"/>
</dbReference>
<dbReference type="InterPro" id="IPR012340">
    <property type="entry name" value="NA-bd_OB-fold"/>
</dbReference>
<reference evidence="9" key="1">
    <citation type="submission" date="2013-09" db="EMBL/GenBank/DDBJ databases">
        <title>Corchorus olitorius genome sequencing.</title>
        <authorList>
            <person name="Alam M."/>
            <person name="Haque M.S."/>
            <person name="Islam M.S."/>
            <person name="Emdad E.M."/>
            <person name="Islam M.M."/>
            <person name="Ahmed B."/>
            <person name="Halim A."/>
            <person name="Hossen Q.M.M."/>
            <person name="Hossain M.Z."/>
            <person name="Ahmed R."/>
            <person name="Khan M.M."/>
            <person name="Islam R."/>
            <person name="Rashid M.M."/>
            <person name="Khan S.A."/>
            <person name="Rahman M.S."/>
            <person name="Alam M."/>
            <person name="Yahiya A.S."/>
            <person name="Khan M.S."/>
            <person name="Azam M.S."/>
            <person name="Haque T."/>
            <person name="Lashkar M.Z.H."/>
            <person name="Akhand A.I."/>
            <person name="Morshed G."/>
            <person name="Roy S."/>
            <person name="Uddin K.S."/>
            <person name="Rabeya T."/>
            <person name="Hossain A.S."/>
            <person name="Chowdhury A."/>
            <person name="Snigdha A.R."/>
            <person name="Mortoza M.S."/>
            <person name="Matin S.A."/>
            <person name="Hoque S.M.E."/>
            <person name="Islam M.K."/>
            <person name="Roy D.K."/>
            <person name="Haider R."/>
            <person name="Moosa M.M."/>
            <person name="Elias S.M."/>
            <person name="Hasan A.M."/>
            <person name="Jahan S."/>
            <person name="Shafiuddin M."/>
            <person name="Mahmood N."/>
            <person name="Shommy N.S."/>
        </authorList>
    </citation>
    <scope>NUCLEOTIDE SEQUENCE [LARGE SCALE GENOMIC DNA]</scope>
    <source>
        <strain evidence="9">cv. O-4</strain>
    </source>
</reference>
<comment type="caution">
    <text evidence="6">Lacks conserved residue(s) required for the propagation of feature annotation.</text>
</comment>
<keyword evidence="5 6" id="KW-0472">Membrane</keyword>
<keyword evidence="9" id="KW-1185">Reference proteome</keyword>
<comment type="caution">
    <text evidence="8">The sequence shown here is derived from an EMBL/GenBank/DDBJ whole genome shotgun (WGS) entry which is preliminary data.</text>
</comment>
<dbReference type="GO" id="GO:0016020">
    <property type="term" value="C:membrane"/>
    <property type="evidence" value="ECO:0007669"/>
    <property type="project" value="UniProtKB-SubCell"/>
</dbReference>
<dbReference type="SUPFAM" id="SSF50249">
    <property type="entry name" value="Nucleic acid-binding proteins"/>
    <property type="match status" value="1"/>
</dbReference>
<dbReference type="GO" id="GO:0022857">
    <property type="term" value="F:transmembrane transporter activity"/>
    <property type="evidence" value="ECO:0007669"/>
    <property type="project" value="InterPro"/>
</dbReference>
<feature type="transmembrane region" description="Helical" evidence="6">
    <location>
        <begin position="40"/>
        <end position="63"/>
    </location>
</feature>